<keyword evidence="1" id="KW-0479">Metal-binding</keyword>
<accession>A0A8T8WV67</accession>
<evidence type="ECO:0000313" key="4">
    <source>
        <dbReference type="Proteomes" id="UP000249497"/>
    </source>
</evidence>
<dbReference type="PROSITE" id="PS51471">
    <property type="entry name" value="FE2OG_OXY"/>
    <property type="match status" value="1"/>
</dbReference>
<dbReference type="GeneID" id="37179705"/>
<keyword evidence="1" id="KW-0408">Iron</keyword>
<protein>
    <recommendedName>
        <fullName evidence="2">Fe2OG dioxygenase domain-containing protein</fullName>
    </recommendedName>
</protein>
<keyword evidence="4" id="KW-1185">Reference proteome</keyword>
<dbReference type="EMBL" id="KZ824817">
    <property type="protein sequence ID" value="RAH79229.1"/>
    <property type="molecule type" value="Genomic_DNA"/>
</dbReference>
<sequence>MRDDVPCLPYRLTSGRRAPFTCDAWSSAELQAIVSQVAGVDLVVAFDYEIANINISVNEDASAVATVQDKPDTSAFAWHYDSFPFVCVAMLSDCSHMIGGETAIRIPAGEIKKIRGPAMGTAVVMQGRYIEHQALKAQGGRERISMVIPFRPRDPSIRDELVLTGSRAISNWSELYHGFTEYRLELLEERIRLKLKEERKRVDTKRPFSVTGMTEFLAAQKDFLEATIAELTEVEEMDSC</sequence>
<reference evidence="3 4" key="1">
    <citation type="submission" date="2018-02" db="EMBL/GenBank/DDBJ databases">
        <title>The genomes of Aspergillus section Nigri reveals drivers in fungal speciation.</title>
        <authorList>
            <consortium name="DOE Joint Genome Institute"/>
            <person name="Vesth T.C."/>
            <person name="Nybo J."/>
            <person name="Theobald S."/>
            <person name="Brandl J."/>
            <person name="Frisvad J.C."/>
            <person name="Nielsen K.F."/>
            <person name="Lyhne E.K."/>
            <person name="Kogle M.E."/>
            <person name="Kuo A."/>
            <person name="Riley R."/>
            <person name="Clum A."/>
            <person name="Nolan M."/>
            <person name="Lipzen A."/>
            <person name="Salamov A."/>
            <person name="Henrissat B."/>
            <person name="Wiebenga A."/>
            <person name="De vries R.P."/>
            <person name="Grigoriev I.V."/>
            <person name="Mortensen U.H."/>
            <person name="Andersen M.R."/>
            <person name="Baker S.E."/>
        </authorList>
    </citation>
    <scope>NUCLEOTIDE SEQUENCE [LARGE SCALE GENOMIC DNA]</scope>
    <source>
        <strain evidence="3 4">CBS 114.51</strain>
    </source>
</reference>
<dbReference type="AlphaFoldDB" id="A0A8T8WV67"/>
<evidence type="ECO:0000313" key="3">
    <source>
        <dbReference type="EMBL" id="RAH79229.1"/>
    </source>
</evidence>
<dbReference type="GO" id="GO:0046872">
    <property type="term" value="F:metal ion binding"/>
    <property type="evidence" value="ECO:0007669"/>
    <property type="project" value="UniProtKB-KW"/>
</dbReference>
<dbReference type="GO" id="GO:0016491">
    <property type="term" value="F:oxidoreductase activity"/>
    <property type="evidence" value="ECO:0007669"/>
    <property type="project" value="UniProtKB-KW"/>
</dbReference>
<comment type="similarity">
    <text evidence="1">Belongs to the iron/ascorbate-dependent oxidoreductase family.</text>
</comment>
<dbReference type="PANTHER" id="PTHR41677">
    <property type="entry name" value="YALI0B19030P"/>
    <property type="match status" value="1"/>
</dbReference>
<feature type="domain" description="Fe2OG dioxygenase" evidence="2">
    <location>
        <begin position="60"/>
        <end position="154"/>
    </location>
</feature>
<dbReference type="OrthoDB" id="10256055at2759"/>
<name>A0A8T8WV67_ASPJA</name>
<organism evidence="3 4">
    <name type="scientific">Aspergillus japonicus CBS 114.51</name>
    <dbReference type="NCBI Taxonomy" id="1448312"/>
    <lineage>
        <taxon>Eukaryota</taxon>
        <taxon>Fungi</taxon>
        <taxon>Dikarya</taxon>
        <taxon>Ascomycota</taxon>
        <taxon>Pezizomycotina</taxon>
        <taxon>Eurotiomycetes</taxon>
        <taxon>Eurotiomycetidae</taxon>
        <taxon>Eurotiales</taxon>
        <taxon>Aspergillaceae</taxon>
        <taxon>Aspergillus</taxon>
        <taxon>Aspergillus subgen. Circumdati</taxon>
    </lineage>
</organism>
<evidence type="ECO:0000259" key="2">
    <source>
        <dbReference type="PROSITE" id="PS51471"/>
    </source>
</evidence>
<dbReference type="InterPro" id="IPR005123">
    <property type="entry name" value="Oxoglu/Fe-dep_dioxygenase_dom"/>
</dbReference>
<dbReference type="Proteomes" id="UP000249497">
    <property type="component" value="Unassembled WGS sequence"/>
</dbReference>
<proteinExistence type="inferred from homology"/>
<gene>
    <name evidence="3" type="ORF">BO86DRAFT_436408</name>
</gene>
<keyword evidence="1" id="KW-0560">Oxidoreductase</keyword>
<dbReference type="RefSeq" id="XP_025525123.1">
    <property type="nucleotide sequence ID" value="XM_025676012.1"/>
</dbReference>
<evidence type="ECO:0000256" key="1">
    <source>
        <dbReference type="RuleBase" id="RU003682"/>
    </source>
</evidence>
<dbReference type="PANTHER" id="PTHR41677:SF1">
    <property type="entry name" value="FE2OG DIOXYGENASE DOMAIN-CONTAINING PROTEIN"/>
    <property type="match status" value="1"/>
</dbReference>